<dbReference type="InterPro" id="IPR029618">
    <property type="entry name" value="CCDC172"/>
</dbReference>
<keyword evidence="5 6" id="KW-0175">Coiled coil</keyword>
<dbReference type="PANTHER" id="PTHR22419:SF2">
    <property type="entry name" value="COILED-COIL DOMAIN-CONTAINING PROTEIN 172"/>
    <property type="match status" value="1"/>
</dbReference>
<evidence type="ECO:0000313" key="7">
    <source>
        <dbReference type="EMBL" id="KAJ4948289.1"/>
    </source>
</evidence>
<protein>
    <recommendedName>
        <fullName evidence="3">Coiled-coil domain-containing protein 172</fullName>
    </recommendedName>
</protein>
<dbReference type="Proteomes" id="UP001219934">
    <property type="component" value="Unassembled WGS sequence"/>
</dbReference>
<accession>A0AAD6FWE5</accession>
<keyword evidence="8" id="KW-1185">Reference proteome</keyword>
<evidence type="ECO:0000256" key="2">
    <source>
        <dbReference type="ARBA" id="ARBA00008975"/>
    </source>
</evidence>
<evidence type="ECO:0000256" key="5">
    <source>
        <dbReference type="ARBA" id="ARBA00023054"/>
    </source>
</evidence>
<comment type="similarity">
    <text evidence="2">Belongs to the CCDC172 family.</text>
</comment>
<evidence type="ECO:0000256" key="3">
    <source>
        <dbReference type="ARBA" id="ARBA00022327"/>
    </source>
</evidence>
<name>A0AAD6FWE5_9TELE</name>
<dbReference type="GO" id="GO:0005737">
    <property type="term" value="C:cytoplasm"/>
    <property type="evidence" value="ECO:0007669"/>
    <property type="project" value="UniProtKB-SubCell"/>
</dbReference>
<comment type="caution">
    <text evidence="7">The sequence shown here is derived from an EMBL/GenBank/DDBJ whole genome shotgun (WGS) entry which is preliminary data.</text>
</comment>
<proteinExistence type="inferred from homology"/>
<comment type="subcellular location">
    <subcellularLocation>
        <location evidence="1">Cytoplasm</location>
    </subcellularLocation>
</comment>
<dbReference type="AlphaFoldDB" id="A0AAD6FWE5"/>
<evidence type="ECO:0000256" key="4">
    <source>
        <dbReference type="ARBA" id="ARBA00022490"/>
    </source>
</evidence>
<keyword evidence="4" id="KW-0963">Cytoplasm</keyword>
<sequence length="108" mass="12618">MDLMSRRNRHMSSLQEEKRVLLLKVQSLENVQKELDLQLSEAEALTESLRAEGLFVSQKPLTDSTCLRLRQELEMHKEGELELLREALRSEIHFLKSKLDSSQESEPR</sequence>
<reference evidence="7" key="1">
    <citation type="submission" date="2022-11" db="EMBL/GenBank/DDBJ databases">
        <title>Chromosome-level genome of Pogonophryne albipinna.</title>
        <authorList>
            <person name="Jo E."/>
        </authorList>
    </citation>
    <scope>NUCLEOTIDE SEQUENCE</scope>
    <source>
        <strain evidence="7">SGF0006</strain>
        <tissue evidence="7">Muscle</tissue>
    </source>
</reference>
<evidence type="ECO:0000256" key="6">
    <source>
        <dbReference type="SAM" id="Coils"/>
    </source>
</evidence>
<evidence type="ECO:0000256" key="1">
    <source>
        <dbReference type="ARBA" id="ARBA00004496"/>
    </source>
</evidence>
<dbReference type="PANTHER" id="PTHR22419">
    <property type="entry name" value="COILED-COIL DOMAIN-CONTAINING PROTEIN 172"/>
    <property type="match status" value="1"/>
</dbReference>
<dbReference type="EMBL" id="JAPTMU010000001">
    <property type="protein sequence ID" value="KAJ4948289.1"/>
    <property type="molecule type" value="Genomic_DNA"/>
</dbReference>
<gene>
    <name evidence="7" type="ORF">JOQ06_019825</name>
</gene>
<evidence type="ECO:0000313" key="8">
    <source>
        <dbReference type="Proteomes" id="UP001219934"/>
    </source>
</evidence>
<organism evidence="7 8">
    <name type="scientific">Pogonophryne albipinna</name>
    <dbReference type="NCBI Taxonomy" id="1090488"/>
    <lineage>
        <taxon>Eukaryota</taxon>
        <taxon>Metazoa</taxon>
        <taxon>Chordata</taxon>
        <taxon>Craniata</taxon>
        <taxon>Vertebrata</taxon>
        <taxon>Euteleostomi</taxon>
        <taxon>Actinopterygii</taxon>
        <taxon>Neopterygii</taxon>
        <taxon>Teleostei</taxon>
        <taxon>Neoteleostei</taxon>
        <taxon>Acanthomorphata</taxon>
        <taxon>Eupercaria</taxon>
        <taxon>Perciformes</taxon>
        <taxon>Notothenioidei</taxon>
        <taxon>Pogonophryne</taxon>
    </lineage>
</organism>
<feature type="coiled-coil region" evidence="6">
    <location>
        <begin position="11"/>
        <end position="52"/>
    </location>
</feature>